<evidence type="ECO:0000259" key="1">
    <source>
        <dbReference type="PROSITE" id="PS50090"/>
    </source>
</evidence>
<gene>
    <name evidence="4" type="ORF">HINF_LOCUS22627</name>
    <name evidence="3" type="ORF">HINF_LOCUS27081</name>
</gene>
<evidence type="ECO:0000313" key="5">
    <source>
        <dbReference type="Proteomes" id="UP001642409"/>
    </source>
</evidence>
<dbReference type="InterPro" id="IPR017930">
    <property type="entry name" value="Myb_dom"/>
</dbReference>
<protein>
    <recommendedName>
        <fullName evidence="6">Myb-like domain-containing protein</fullName>
    </recommendedName>
</protein>
<dbReference type="Pfam" id="PF13921">
    <property type="entry name" value="Myb_DNA-bind_6"/>
    <property type="match status" value="1"/>
</dbReference>
<dbReference type="SUPFAM" id="SSF46689">
    <property type="entry name" value="Homeodomain-like"/>
    <property type="match status" value="2"/>
</dbReference>
<feature type="domain" description="Myb-like" evidence="1">
    <location>
        <begin position="7"/>
        <end position="53"/>
    </location>
</feature>
<reference evidence="4 5" key="2">
    <citation type="submission" date="2024-07" db="EMBL/GenBank/DDBJ databases">
        <authorList>
            <person name="Akdeniz Z."/>
        </authorList>
    </citation>
    <scope>NUCLEOTIDE SEQUENCE [LARGE SCALE GENOMIC DNA]</scope>
</reference>
<dbReference type="Proteomes" id="UP001642409">
    <property type="component" value="Unassembled WGS sequence"/>
</dbReference>
<evidence type="ECO:0000313" key="4">
    <source>
        <dbReference type="EMBL" id="CAL6011249.1"/>
    </source>
</evidence>
<organism evidence="3">
    <name type="scientific">Hexamita inflata</name>
    <dbReference type="NCBI Taxonomy" id="28002"/>
    <lineage>
        <taxon>Eukaryota</taxon>
        <taxon>Metamonada</taxon>
        <taxon>Diplomonadida</taxon>
        <taxon>Hexamitidae</taxon>
        <taxon>Hexamitinae</taxon>
        <taxon>Hexamita</taxon>
    </lineage>
</organism>
<dbReference type="SMART" id="SM00717">
    <property type="entry name" value="SANT"/>
    <property type="match status" value="2"/>
</dbReference>
<proteinExistence type="predicted"/>
<sequence length="190" mass="22924">MKKQIIKWTAEDKAKLIESVKQNTQNSRTSWRIVSSAVYRTPNQCKTYFTIIIKQLESKQVNAKWNIGDYMRLITTVSIYGKKWELIRKLEFNEYTAEQLRQKYLFFKNKKNFRAFLLQIIQRNDEIPLQKIPRIIQENVEYLLSIFNGTENNIYNIYLKLMEKAFDIDKQLLLKVYELIKKQKDKVIKK</sequence>
<evidence type="ECO:0000259" key="2">
    <source>
        <dbReference type="PROSITE" id="PS51294"/>
    </source>
</evidence>
<dbReference type="CDD" id="cd00167">
    <property type="entry name" value="SANT"/>
    <property type="match status" value="1"/>
</dbReference>
<dbReference type="InterPro" id="IPR001005">
    <property type="entry name" value="SANT/Myb"/>
</dbReference>
<accession>A0AA86PI31</accession>
<dbReference type="PROSITE" id="PS50090">
    <property type="entry name" value="MYB_LIKE"/>
    <property type="match status" value="1"/>
</dbReference>
<dbReference type="PROSITE" id="PS51294">
    <property type="entry name" value="HTH_MYB"/>
    <property type="match status" value="1"/>
</dbReference>
<dbReference type="Gene3D" id="1.10.10.60">
    <property type="entry name" value="Homeodomain-like"/>
    <property type="match status" value="1"/>
</dbReference>
<comment type="caution">
    <text evidence="3">The sequence shown here is derived from an EMBL/GenBank/DDBJ whole genome shotgun (WGS) entry which is preliminary data.</text>
</comment>
<dbReference type="EMBL" id="CAXDID020000063">
    <property type="protein sequence ID" value="CAL6011249.1"/>
    <property type="molecule type" value="Genomic_DNA"/>
</dbReference>
<dbReference type="InterPro" id="IPR009057">
    <property type="entry name" value="Homeodomain-like_sf"/>
</dbReference>
<reference evidence="3" key="1">
    <citation type="submission" date="2023-06" db="EMBL/GenBank/DDBJ databases">
        <authorList>
            <person name="Kurt Z."/>
        </authorList>
    </citation>
    <scope>NUCLEOTIDE SEQUENCE</scope>
</reference>
<keyword evidence="5" id="KW-1185">Reference proteome</keyword>
<dbReference type="EMBL" id="CATOUU010000664">
    <property type="protein sequence ID" value="CAI9939436.1"/>
    <property type="molecule type" value="Genomic_DNA"/>
</dbReference>
<feature type="domain" description="HTH myb-type" evidence="2">
    <location>
        <begin position="1"/>
        <end position="57"/>
    </location>
</feature>
<dbReference type="AlphaFoldDB" id="A0AA86PI31"/>
<name>A0AA86PI31_9EUKA</name>
<evidence type="ECO:0008006" key="6">
    <source>
        <dbReference type="Google" id="ProtNLM"/>
    </source>
</evidence>
<evidence type="ECO:0000313" key="3">
    <source>
        <dbReference type="EMBL" id="CAI9939436.1"/>
    </source>
</evidence>